<evidence type="ECO:0000256" key="9">
    <source>
        <dbReference type="RuleBase" id="RU363032"/>
    </source>
</evidence>
<evidence type="ECO:0000256" key="7">
    <source>
        <dbReference type="ARBA" id="ARBA00022989"/>
    </source>
</evidence>
<keyword evidence="3 9" id="KW-0813">Transport</keyword>
<dbReference type="InterPro" id="IPR043429">
    <property type="entry name" value="ArtM/GltK/GlnP/TcyL/YhdX-like"/>
</dbReference>
<comment type="caution">
    <text evidence="11">The sequence shown here is derived from an EMBL/GenBank/DDBJ whole genome shotgun (WGS) entry which is preliminary data.</text>
</comment>
<proteinExistence type="inferred from homology"/>
<evidence type="ECO:0000256" key="2">
    <source>
        <dbReference type="ARBA" id="ARBA00010072"/>
    </source>
</evidence>
<dbReference type="InterPro" id="IPR000515">
    <property type="entry name" value="MetI-like"/>
</dbReference>
<evidence type="ECO:0000256" key="1">
    <source>
        <dbReference type="ARBA" id="ARBA00004651"/>
    </source>
</evidence>
<dbReference type="PANTHER" id="PTHR30614">
    <property type="entry name" value="MEMBRANE COMPONENT OF AMINO ACID ABC TRANSPORTER"/>
    <property type="match status" value="1"/>
</dbReference>
<dbReference type="OrthoDB" id="9805999at2"/>
<feature type="transmembrane region" description="Helical" evidence="9">
    <location>
        <begin position="65"/>
        <end position="84"/>
    </location>
</feature>
<comment type="similarity">
    <text evidence="2">Belongs to the binding-protein-dependent transport system permease family. HisMQ subfamily.</text>
</comment>
<dbReference type="FunFam" id="1.10.3720.10:FF:000033">
    <property type="entry name" value="Polar amino acid ABC transporter permease"/>
    <property type="match status" value="1"/>
</dbReference>
<reference evidence="11 12" key="1">
    <citation type="submission" date="2016-09" db="EMBL/GenBank/DDBJ databases">
        <title>Draft genome sequence for the type strain of Desulfuribacillus alkaliarsenatis AHT28, an obligately anaerobic, sulfidogenic bacterium isolated from Russian soda lake sediments.</title>
        <authorList>
            <person name="Abin C.A."/>
            <person name="Hollibaugh J.T."/>
        </authorList>
    </citation>
    <scope>NUCLEOTIDE SEQUENCE [LARGE SCALE GENOMIC DNA]</scope>
    <source>
        <strain evidence="11 12">AHT28</strain>
    </source>
</reference>
<dbReference type="Proteomes" id="UP000094296">
    <property type="component" value="Unassembled WGS sequence"/>
</dbReference>
<dbReference type="RefSeq" id="WP_069642431.1">
    <property type="nucleotide sequence ID" value="NZ_MIJE01000003.1"/>
</dbReference>
<dbReference type="Pfam" id="PF00528">
    <property type="entry name" value="BPD_transp_1"/>
    <property type="match status" value="1"/>
</dbReference>
<name>A0A1E5G3Y9_9FIRM</name>
<feature type="domain" description="ABC transmembrane type-1" evidence="10">
    <location>
        <begin position="20"/>
        <end position="210"/>
    </location>
</feature>
<sequence>MSDFNWNIVVDYSPLFFKGVVTTVQLTVIGITFGLILGLIIAFMRLSKYFFIRWPASLYLNIFRGTPLFVQLLVVHFALIPAIFGTSQGPFFSGAVALALNSAAYISEIFRAGIKSIDKGQMEAARSLGMSHWTAMREIILPQAVKKMVPPFGNEFIILLKDSSLVAVIAVHDLTQAGRMVMAATLSPWEAYLPVAVLYLMLTIPLTYLVSYLERRLETK</sequence>
<evidence type="ECO:0000313" key="11">
    <source>
        <dbReference type="EMBL" id="OEF97800.1"/>
    </source>
</evidence>
<keyword evidence="5 9" id="KW-0812">Transmembrane</keyword>
<feature type="transmembrane region" description="Helical" evidence="9">
    <location>
        <begin position="20"/>
        <end position="44"/>
    </location>
</feature>
<organism evidence="11 12">
    <name type="scientific">Desulfuribacillus alkaliarsenatis</name>
    <dbReference type="NCBI Taxonomy" id="766136"/>
    <lineage>
        <taxon>Bacteria</taxon>
        <taxon>Bacillati</taxon>
        <taxon>Bacillota</taxon>
        <taxon>Desulfuribacillia</taxon>
        <taxon>Desulfuribacillales</taxon>
        <taxon>Desulfuribacillaceae</taxon>
        <taxon>Desulfuribacillus</taxon>
    </lineage>
</organism>
<gene>
    <name evidence="11" type="ORF">BHF68_13255</name>
</gene>
<evidence type="ECO:0000256" key="3">
    <source>
        <dbReference type="ARBA" id="ARBA00022448"/>
    </source>
</evidence>
<keyword evidence="7 9" id="KW-1133">Transmembrane helix</keyword>
<keyword evidence="8 9" id="KW-0472">Membrane</keyword>
<dbReference type="GO" id="GO:0006865">
    <property type="term" value="P:amino acid transport"/>
    <property type="evidence" value="ECO:0007669"/>
    <property type="project" value="UniProtKB-KW"/>
</dbReference>
<dbReference type="STRING" id="766136.BHF68_13255"/>
<keyword evidence="12" id="KW-1185">Reference proteome</keyword>
<dbReference type="PANTHER" id="PTHR30614:SF20">
    <property type="entry name" value="GLUTAMINE TRANSPORT SYSTEM PERMEASE PROTEIN GLNP"/>
    <property type="match status" value="1"/>
</dbReference>
<dbReference type="SUPFAM" id="SSF161098">
    <property type="entry name" value="MetI-like"/>
    <property type="match status" value="1"/>
</dbReference>
<keyword evidence="4" id="KW-1003">Cell membrane</keyword>
<dbReference type="InterPro" id="IPR010065">
    <property type="entry name" value="AA_ABC_transptr_permease_3TM"/>
</dbReference>
<dbReference type="InterPro" id="IPR035906">
    <property type="entry name" value="MetI-like_sf"/>
</dbReference>
<comment type="subcellular location">
    <subcellularLocation>
        <location evidence="1 9">Cell membrane</location>
        <topology evidence="1 9">Multi-pass membrane protein</topology>
    </subcellularLocation>
</comment>
<dbReference type="Gene3D" id="1.10.3720.10">
    <property type="entry name" value="MetI-like"/>
    <property type="match status" value="1"/>
</dbReference>
<dbReference type="GO" id="GO:0043190">
    <property type="term" value="C:ATP-binding cassette (ABC) transporter complex"/>
    <property type="evidence" value="ECO:0007669"/>
    <property type="project" value="InterPro"/>
</dbReference>
<evidence type="ECO:0000259" key="10">
    <source>
        <dbReference type="PROSITE" id="PS50928"/>
    </source>
</evidence>
<dbReference type="PROSITE" id="PS50928">
    <property type="entry name" value="ABC_TM1"/>
    <property type="match status" value="1"/>
</dbReference>
<dbReference type="CDD" id="cd06261">
    <property type="entry name" value="TM_PBP2"/>
    <property type="match status" value="1"/>
</dbReference>
<evidence type="ECO:0000313" key="12">
    <source>
        <dbReference type="Proteomes" id="UP000094296"/>
    </source>
</evidence>
<evidence type="ECO:0000256" key="5">
    <source>
        <dbReference type="ARBA" id="ARBA00022692"/>
    </source>
</evidence>
<accession>A0A1E5G3Y9</accession>
<evidence type="ECO:0000256" key="4">
    <source>
        <dbReference type="ARBA" id="ARBA00022475"/>
    </source>
</evidence>
<dbReference type="GO" id="GO:0022857">
    <property type="term" value="F:transmembrane transporter activity"/>
    <property type="evidence" value="ECO:0007669"/>
    <property type="project" value="InterPro"/>
</dbReference>
<feature type="transmembrane region" description="Helical" evidence="9">
    <location>
        <begin position="191"/>
        <end position="213"/>
    </location>
</feature>
<dbReference type="NCBIfam" id="TIGR01726">
    <property type="entry name" value="HEQRo_perm_3TM"/>
    <property type="match status" value="1"/>
</dbReference>
<dbReference type="EMBL" id="MIJE01000003">
    <property type="protein sequence ID" value="OEF97800.1"/>
    <property type="molecule type" value="Genomic_DNA"/>
</dbReference>
<keyword evidence="6" id="KW-0029">Amino-acid transport</keyword>
<protein>
    <recommendedName>
        <fullName evidence="10">ABC transmembrane type-1 domain-containing protein</fullName>
    </recommendedName>
</protein>
<evidence type="ECO:0000256" key="6">
    <source>
        <dbReference type="ARBA" id="ARBA00022970"/>
    </source>
</evidence>
<dbReference type="AlphaFoldDB" id="A0A1E5G3Y9"/>
<evidence type="ECO:0000256" key="8">
    <source>
        <dbReference type="ARBA" id="ARBA00023136"/>
    </source>
</evidence>